<protein>
    <submittedName>
        <fullName evidence="2">Phage protein</fullName>
    </submittedName>
</protein>
<dbReference type="RefSeq" id="WP_123644871.1">
    <property type="nucleotide sequence ID" value="NZ_QRAJ01000004.1"/>
</dbReference>
<gene>
    <name evidence="2" type="ORF">BMONG18_0949</name>
</gene>
<dbReference type="Pfam" id="PF21825">
    <property type="entry name" value="crAss001_48"/>
    <property type="match status" value="1"/>
</dbReference>
<dbReference type="InterPro" id="IPR054052">
    <property type="entry name" value="Y16Q-like"/>
</dbReference>
<accession>A0A423UE21</accession>
<reference evidence="2 3" key="1">
    <citation type="submission" date="2018-07" db="EMBL/GenBank/DDBJ databases">
        <title>The role of parmesan cheese in vectoring bovine microbiota.</title>
        <authorList>
            <person name="Lugli G.A."/>
            <person name="Milani C."/>
        </authorList>
    </citation>
    <scope>NUCLEOTIDE SEQUENCE [LARGE SCALE GENOMIC DNA]</scope>
    <source>
        <strain evidence="2 3">BMONG18</strain>
    </source>
</reference>
<sequence>MTDYKQRFIEEYKQLKDRVQKLQRTLDRHHAGTLGFTPDCPIELLSKQLLTMIDYKNILEERAEIEHIELAH</sequence>
<name>A0A423UE21_9BIFI</name>
<dbReference type="EMBL" id="QRAJ01000004">
    <property type="protein sequence ID" value="ROT86950.1"/>
    <property type="molecule type" value="Genomic_DNA"/>
</dbReference>
<evidence type="ECO:0000256" key="1">
    <source>
        <dbReference type="SAM" id="Coils"/>
    </source>
</evidence>
<organism evidence="2 3">
    <name type="scientific">Bifidobacterium mongoliense</name>
    <dbReference type="NCBI Taxonomy" id="518643"/>
    <lineage>
        <taxon>Bacteria</taxon>
        <taxon>Bacillati</taxon>
        <taxon>Actinomycetota</taxon>
        <taxon>Actinomycetes</taxon>
        <taxon>Bifidobacteriales</taxon>
        <taxon>Bifidobacteriaceae</taxon>
        <taxon>Bifidobacterium</taxon>
    </lineage>
</organism>
<comment type="caution">
    <text evidence="2">The sequence shown here is derived from an EMBL/GenBank/DDBJ whole genome shotgun (WGS) entry which is preliminary data.</text>
</comment>
<proteinExistence type="predicted"/>
<evidence type="ECO:0000313" key="2">
    <source>
        <dbReference type="EMBL" id="ROT86950.1"/>
    </source>
</evidence>
<dbReference type="Proteomes" id="UP000285266">
    <property type="component" value="Unassembled WGS sequence"/>
</dbReference>
<evidence type="ECO:0000313" key="3">
    <source>
        <dbReference type="Proteomes" id="UP000285266"/>
    </source>
</evidence>
<dbReference type="AlphaFoldDB" id="A0A423UE21"/>
<keyword evidence="1" id="KW-0175">Coiled coil</keyword>
<feature type="coiled-coil region" evidence="1">
    <location>
        <begin position="5"/>
        <end position="32"/>
    </location>
</feature>